<gene>
    <name evidence="2" type="ORF">STSU_003320</name>
</gene>
<sequence length="160" mass="16687">MPKAIDTAEDLSPDFDGRGVDAKDAAGSASTGIQALPRPPVCGTNSTHRRWPTAAGRDSSRAPDSPAAAVRSVPTHRPAPPPRAGPPSPYRATSPPANGYPPSPAGPKPTETIPAEEIVAWSKQKPAACKYPRVVEFVDGFPLGPSGKILEREPAARFGH</sequence>
<feature type="compositionally biased region" description="Pro residues" evidence="1">
    <location>
        <begin position="98"/>
        <end position="107"/>
    </location>
</feature>
<dbReference type="Proteomes" id="UP000005940">
    <property type="component" value="Chromosome"/>
</dbReference>
<reference evidence="2 3" key="1">
    <citation type="journal article" date="2012" name="J. Bacteriol.">
        <title>Draft genome of Streptomyces tsukubaensis NRRL 18488, the producer of the clinically important immunosuppressant tacrolimus (FK506).</title>
        <authorList>
            <person name="Barreiro C."/>
            <person name="Prieto C."/>
            <person name="Sola-Landa A."/>
            <person name="Solera E."/>
            <person name="Martinez-Castro M."/>
            <person name="Perez-Redondo R."/>
            <person name="Garcia-Estrada C."/>
            <person name="Aparicio J.F."/>
            <person name="Fernandez-Martinez L.T."/>
            <person name="Santos-Aberturas J."/>
            <person name="Salehi-Najafabadi Z."/>
            <person name="Rodriguez-Garcia A."/>
            <person name="Tauch A."/>
            <person name="Martin J.F."/>
        </authorList>
    </citation>
    <scope>NUCLEOTIDE SEQUENCE [LARGE SCALE GENOMIC DNA]</scope>
    <source>
        <strain evidence="3">DSM 42081 / NBRC 108919 / NRRL 18488 / 9993</strain>
    </source>
</reference>
<feature type="compositionally biased region" description="Pro residues" evidence="1">
    <location>
        <begin position="77"/>
        <end position="89"/>
    </location>
</feature>
<feature type="compositionally biased region" description="Basic and acidic residues" evidence="1">
    <location>
        <begin position="15"/>
        <end position="24"/>
    </location>
</feature>
<dbReference type="EMBL" id="CP029159">
    <property type="protein sequence ID" value="QKM66336.1"/>
    <property type="molecule type" value="Genomic_DNA"/>
</dbReference>
<dbReference type="InterPro" id="IPR045851">
    <property type="entry name" value="AMP-bd_C_sf"/>
</dbReference>
<name>A0A7G3U7N4_STRT9</name>
<keyword evidence="3" id="KW-1185">Reference proteome</keyword>
<protein>
    <recommendedName>
        <fullName evidence="4">AMP-binding enzyme C-terminal domain-containing protein</fullName>
    </recommendedName>
</protein>
<feature type="compositionally biased region" description="Low complexity" evidence="1">
    <location>
        <begin position="62"/>
        <end position="76"/>
    </location>
</feature>
<dbReference type="Gene3D" id="3.30.300.30">
    <property type="match status" value="1"/>
</dbReference>
<evidence type="ECO:0000256" key="1">
    <source>
        <dbReference type="SAM" id="MobiDB-lite"/>
    </source>
</evidence>
<proteinExistence type="predicted"/>
<dbReference type="SUPFAM" id="SSF56801">
    <property type="entry name" value="Acetyl-CoA synthetase-like"/>
    <property type="match status" value="1"/>
</dbReference>
<organism evidence="2 3">
    <name type="scientific">Streptomyces tsukubensis (strain DSM 42081 / NBRC 108919 / NRRL 18488 / 9993)</name>
    <dbReference type="NCBI Taxonomy" id="1114943"/>
    <lineage>
        <taxon>Bacteria</taxon>
        <taxon>Bacillati</taxon>
        <taxon>Actinomycetota</taxon>
        <taxon>Actinomycetes</taxon>
        <taxon>Kitasatosporales</taxon>
        <taxon>Streptomycetaceae</taxon>
        <taxon>Streptomyces</taxon>
    </lineage>
</organism>
<accession>A0A7G3U7N4</accession>
<feature type="region of interest" description="Disordered" evidence="1">
    <location>
        <begin position="1"/>
        <end position="115"/>
    </location>
</feature>
<evidence type="ECO:0008006" key="4">
    <source>
        <dbReference type="Google" id="ProtNLM"/>
    </source>
</evidence>
<dbReference type="AlphaFoldDB" id="A0A7G3U7N4"/>
<evidence type="ECO:0000313" key="2">
    <source>
        <dbReference type="EMBL" id="QKM66336.1"/>
    </source>
</evidence>
<evidence type="ECO:0000313" key="3">
    <source>
        <dbReference type="Proteomes" id="UP000005940"/>
    </source>
</evidence>